<dbReference type="PANTHER" id="PTHR30460">
    <property type="entry name" value="MODERATE CONDUCTANCE MECHANOSENSITIVE CHANNEL YBIO"/>
    <property type="match status" value="1"/>
</dbReference>
<evidence type="ECO:0000256" key="7">
    <source>
        <dbReference type="SAM" id="Phobius"/>
    </source>
</evidence>
<dbReference type="GO" id="GO:0008381">
    <property type="term" value="F:mechanosensitive monoatomic ion channel activity"/>
    <property type="evidence" value="ECO:0007669"/>
    <property type="project" value="InterPro"/>
</dbReference>
<evidence type="ECO:0000256" key="1">
    <source>
        <dbReference type="ARBA" id="ARBA00004651"/>
    </source>
</evidence>
<dbReference type="InterPro" id="IPR006685">
    <property type="entry name" value="MscS_channel_2nd"/>
</dbReference>
<dbReference type="Pfam" id="PF00924">
    <property type="entry name" value="MS_channel_2nd"/>
    <property type="match status" value="1"/>
</dbReference>
<comment type="subcellular location">
    <subcellularLocation>
        <location evidence="1">Cell membrane</location>
        <topology evidence="1">Multi-pass membrane protein</topology>
    </subcellularLocation>
</comment>
<protein>
    <submittedName>
        <fullName evidence="9">Small conductance mechanosensitive channel</fullName>
    </submittedName>
</protein>
<dbReference type="InterPro" id="IPR023408">
    <property type="entry name" value="MscS_beta-dom_sf"/>
</dbReference>
<evidence type="ECO:0000256" key="5">
    <source>
        <dbReference type="ARBA" id="ARBA00022989"/>
    </source>
</evidence>
<feature type="transmembrane region" description="Helical" evidence="7">
    <location>
        <begin position="70"/>
        <end position="90"/>
    </location>
</feature>
<dbReference type="Proteomes" id="UP000527616">
    <property type="component" value="Unassembled WGS sequence"/>
</dbReference>
<proteinExistence type="inferred from homology"/>
<dbReference type="InterPro" id="IPR010920">
    <property type="entry name" value="LSM_dom_sf"/>
</dbReference>
<dbReference type="FunFam" id="2.30.30.60:FF:000001">
    <property type="entry name" value="MscS Mechanosensitive ion channel"/>
    <property type="match status" value="1"/>
</dbReference>
<evidence type="ECO:0000256" key="4">
    <source>
        <dbReference type="ARBA" id="ARBA00022692"/>
    </source>
</evidence>
<feature type="transmembrane region" description="Helical" evidence="7">
    <location>
        <begin position="20"/>
        <end position="42"/>
    </location>
</feature>
<dbReference type="SUPFAM" id="SSF82861">
    <property type="entry name" value="Mechanosensitive channel protein MscS (YggB), transmembrane region"/>
    <property type="match status" value="1"/>
</dbReference>
<evidence type="ECO:0000313" key="10">
    <source>
        <dbReference type="Proteomes" id="UP000527616"/>
    </source>
</evidence>
<dbReference type="RefSeq" id="WP_179444088.1">
    <property type="nucleotide sequence ID" value="NZ_JACBZS010000001.1"/>
</dbReference>
<feature type="domain" description="Mechanosensitive ion channel MscS" evidence="8">
    <location>
        <begin position="116"/>
        <end position="180"/>
    </location>
</feature>
<keyword evidence="5 7" id="KW-1133">Transmembrane helix</keyword>
<evidence type="ECO:0000256" key="2">
    <source>
        <dbReference type="ARBA" id="ARBA00008017"/>
    </source>
</evidence>
<dbReference type="SUPFAM" id="SSF50182">
    <property type="entry name" value="Sm-like ribonucleoproteins"/>
    <property type="match status" value="1"/>
</dbReference>
<gene>
    <name evidence="9" type="ORF">GGQ54_000660</name>
</gene>
<dbReference type="InterPro" id="IPR045276">
    <property type="entry name" value="YbiO_bact"/>
</dbReference>
<dbReference type="GO" id="GO:0005886">
    <property type="term" value="C:plasma membrane"/>
    <property type="evidence" value="ECO:0007669"/>
    <property type="project" value="UniProtKB-SubCell"/>
</dbReference>
<dbReference type="Gene3D" id="2.30.30.60">
    <property type="match status" value="1"/>
</dbReference>
<accession>A0A7Z0IK05</accession>
<dbReference type="PANTHER" id="PTHR30460:SF0">
    <property type="entry name" value="MODERATE CONDUCTANCE MECHANOSENSITIVE CHANNEL YBIO"/>
    <property type="match status" value="1"/>
</dbReference>
<sequence>MQNWIPEAVLAVLTSLPFRIAFLVVLAVIIRAIIVRAVTTAFRRAADARPRFPSAMSDERREQRMRALGSMMRSIISAVIFVILAAMILAELGFNITGLLTGTTIVAATIAFGMQNVIKDIVAGITILVEDQLGVGDYVDLEEASGTVVQVGLRNTTLRDDNGNLWYVRNGEVSRVGNFSQGGTGRPVVEPQPVQRVRLLDEPDPRD</sequence>
<keyword evidence="10" id="KW-1185">Reference proteome</keyword>
<comment type="similarity">
    <text evidence="2">Belongs to the MscS (TC 1.A.23) family.</text>
</comment>
<feature type="transmembrane region" description="Helical" evidence="7">
    <location>
        <begin position="96"/>
        <end position="114"/>
    </location>
</feature>
<dbReference type="InterPro" id="IPR011014">
    <property type="entry name" value="MscS_channel_TM-2"/>
</dbReference>
<comment type="caution">
    <text evidence="9">The sequence shown here is derived from an EMBL/GenBank/DDBJ whole genome shotgun (WGS) entry which is preliminary data.</text>
</comment>
<reference evidence="9 10" key="1">
    <citation type="submission" date="2020-07" db="EMBL/GenBank/DDBJ databases">
        <title>Sequencing the genomes of 1000 actinobacteria strains.</title>
        <authorList>
            <person name="Klenk H.-P."/>
        </authorList>
    </citation>
    <scope>NUCLEOTIDE SEQUENCE [LARGE SCALE GENOMIC DNA]</scope>
    <source>
        <strain evidence="9 10">DSM 103164</strain>
    </source>
</reference>
<dbReference type="Gene3D" id="1.10.287.1260">
    <property type="match status" value="1"/>
</dbReference>
<evidence type="ECO:0000256" key="3">
    <source>
        <dbReference type="ARBA" id="ARBA00022475"/>
    </source>
</evidence>
<evidence type="ECO:0000259" key="8">
    <source>
        <dbReference type="Pfam" id="PF00924"/>
    </source>
</evidence>
<keyword evidence="6 7" id="KW-0472">Membrane</keyword>
<evidence type="ECO:0000256" key="6">
    <source>
        <dbReference type="ARBA" id="ARBA00023136"/>
    </source>
</evidence>
<keyword evidence="4 7" id="KW-0812">Transmembrane</keyword>
<organism evidence="9 10">
    <name type="scientific">Naumannella cuiyingiana</name>
    <dbReference type="NCBI Taxonomy" id="1347891"/>
    <lineage>
        <taxon>Bacteria</taxon>
        <taxon>Bacillati</taxon>
        <taxon>Actinomycetota</taxon>
        <taxon>Actinomycetes</taxon>
        <taxon>Propionibacteriales</taxon>
        <taxon>Propionibacteriaceae</taxon>
        <taxon>Naumannella</taxon>
    </lineage>
</organism>
<evidence type="ECO:0000313" key="9">
    <source>
        <dbReference type="EMBL" id="NYI70100.1"/>
    </source>
</evidence>
<name>A0A7Z0IK05_9ACTN</name>
<keyword evidence="3" id="KW-1003">Cell membrane</keyword>
<dbReference type="AlphaFoldDB" id="A0A7Z0IK05"/>
<dbReference type="EMBL" id="JACBZS010000001">
    <property type="protein sequence ID" value="NYI70100.1"/>
    <property type="molecule type" value="Genomic_DNA"/>
</dbReference>